<feature type="coiled-coil region" evidence="1">
    <location>
        <begin position="51"/>
        <end position="147"/>
    </location>
</feature>
<evidence type="ECO:0000256" key="2">
    <source>
        <dbReference type="SAM" id="MobiDB-lite"/>
    </source>
</evidence>
<accession>A0A6J5PL22</accession>
<sequence>MSEETVVTNETAPDVRHEAESQGWVPKERFRGNEQDWVDADTFVKRGREILPILRKNNENLMKDLNSTKEQLKEFRQAAEEFKTFQREAYERKASDYEKRIQEIKESRAQAISDGDGQKVNALDEALDEAKESFKEAKQAVKDVISTKEPEPTTEAVDPNLQTWLDRNTWFGQDRRLTSMANGIGESLRLEFPGLKGQPFLDKLDEVLQEEFPGKFGGIKKSSGTSRVESGSGRTGRSSGGSQSYDNLPSDAKAACDRFVKQKLMTREQYVADFDWN</sequence>
<evidence type="ECO:0000313" key="3">
    <source>
        <dbReference type="EMBL" id="CAB4169915.1"/>
    </source>
</evidence>
<proteinExistence type="predicted"/>
<feature type="compositionally biased region" description="Low complexity" evidence="2">
    <location>
        <begin position="222"/>
        <end position="244"/>
    </location>
</feature>
<protein>
    <submittedName>
        <fullName evidence="3">Uncharacterized protein</fullName>
    </submittedName>
</protein>
<feature type="compositionally biased region" description="Polar residues" evidence="2">
    <location>
        <begin position="1"/>
        <end position="11"/>
    </location>
</feature>
<gene>
    <name evidence="3" type="ORF">UFOVP907_31</name>
</gene>
<feature type="region of interest" description="Disordered" evidence="2">
    <location>
        <begin position="1"/>
        <end position="22"/>
    </location>
</feature>
<name>A0A6J5PL22_9CAUD</name>
<dbReference type="EMBL" id="LR796857">
    <property type="protein sequence ID" value="CAB4169915.1"/>
    <property type="molecule type" value="Genomic_DNA"/>
</dbReference>
<evidence type="ECO:0000256" key="1">
    <source>
        <dbReference type="SAM" id="Coils"/>
    </source>
</evidence>
<organism evidence="3">
    <name type="scientific">uncultured Caudovirales phage</name>
    <dbReference type="NCBI Taxonomy" id="2100421"/>
    <lineage>
        <taxon>Viruses</taxon>
        <taxon>Duplodnaviria</taxon>
        <taxon>Heunggongvirae</taxon>
        <taxon>Uroviricota</taxon>
        <taxon>Caudoviricetes</taxon>
        <taxon>Peduoviridae</taxon>
        <taxon>Maltschvirus</taxon>
        <taxon>Maltschvirus maltsch</taxon>
    </lineage>
</organism>
<feature type="compositionally biased region" description="Basic and acidic residues" evidence="2">
    <location>
        <begin position="13"/>
        <end position="22"/>
    </location>
</feature>
<reference evidence="3" key="1">
    <citation type="submission" date="2020-05" db="EMBL/GenBank/DDBJ databases">
        <authorList>
            <person name="Chiriac C."/>
            <person name="Salcher M."/>
            <person name="Ghai R."/>
            <person name="Kavagutti S V."/>
        </authorList>
    </citation>
    <scope>NUCLEOTIDE SEQUENCE</scope>
</reference>
<feature type="region of interest" description="Disordered" evidence="2">
    <location>
        <begin position="214"/>
        <end position="249"/>
    </location>
</feature>
<keyword evidence="1" id="KW-0175">Coiled coil</keyword>